<dbReference type="SUPFAM" id="SSF103473">
    <property type="entry name" value="MFS general substrate transporter"/>
    <property type="match status" value="1"/>
</dbReference>
<evidence type="ECO:0000256" key="8">
    <source>
        <dbReference type="SAM" id="Phobius"/>
    </source>
</evidence>
<feature type="domain" description="Major facilitator superfamily (MFS) profile" evidence="9">
    <location>
        <begin position="9"/>
        <end position="394"/>
    </location>
</feature>
<dbReference type="InterPro" id="IPR020846">
    <property type="entry name" value="MFS_dom"/>
</dbReference>
<feature type="transmembrane region" description="Helical" evidence="8">
    <location>
        <begin position="161"/>
        <end position="179"/>
    </location>
</feature>
<comment type="subcellular location">
    <subcellularLocation>
        <location evidence="1">Cell membrane</location>
        <topology evidence="1">Multi-pass membrane protein</topology>
    </subcellularLocation>
</comment>
<feature type="transmembrane region" description="Helical" evidence="8">
    <location>
        <begin position="303"/>
        <end position="322"/>
    </location>
</feature>
<feature type="transmembrane region" description="Helical" evidence="8">
    <location>
        <begin position="279"/>
        <end position="297"/>
    </location>
</feature>
<evidence type="ECO:0000256" key="1">
    <source>
        <dbReference type="ARBA" id="ARBA00004651"/>
    </source>
</evidence>
<organism evidence="10 11">
    <name type="scientific">Syntrophorhabdus aromaticivorans</name>
    <dbReference type="NCBI Taxonomy" id="328301"/>
    <lineage>
        <taxon>Bacteria</taxon>
        <taxon>Pseudomonadati</taxon>
        <taxon>Thermodesulfobacteriota</taxon>
        <taxon>Syntrophorhabdia</taxon>
        <taxon>Syntrophorhabdales</taxon>
        <taxon>Syntrophorhabdaceae</taxon>
        <taxon>Syntrophorhabdus</taxon>
    </lineage>
</organism>
<evidence type="ECO:0000256" key="4">
    <source>
        <dbReference type="ARBA" id="ARBA00022475"/>
    </source>
</evidence>
<feature type="transmembrane region" description="Helical" evidence="8">
    <location>
        <begin position="213"/>
        <end position="238"/>
    </location>
</feature>
<dbReference type="PANTHER" id="PTHR23502">
    <property type="entry name" value="MAJOR FACILITATOR SUPERFAMILY"/>
    <property type="match status" value="1"/>
</dbReference>
<keyword evidence="5 8" id="KW-0812">Transmembrane</keyword>
<accession>A0A971M2B4</accession>
<feature type="transmembrane region" description="Helical" evidence="8">
    <location>
        <begin position="250"/>
        <end position="267"/>
    </location>
</feature>
<evidence type="ECO:0000259" key="9">
    <source>
        <dbReference type="PROSITE" id="PS50850"/>
    </source>
</evidence>
<dbReference type="GO" id="GO:1990961">
    <property type="term" value="P:xenobiotic detoxification by transmembrane export across the plasma membrane"/>
    <property type="evidence" value="ECO:0007669"/>
    <property type="project" value="InterPro"/>
</dbReference>
<dbReference type="InterPro" id="IPR004812">
    <property type="entry name" value="Efflux_drug-R_Bcr/CmlA"/>
</dbReference>
<dbReference type="PANTHER" id="PTHR23502:SF132">
    <property type="entry name" value="POLYAMINE TRANSPORTER 2-RELATED"/>
    <property type="match status" value="1"/>
</dbReference>
<evidence type="ECO:0000313" key="11">
    <source>
        <dbReference type="Proteomes" id="UP000777265"/>
    </source>
</evidence>
<sequence length="404" mass="43030">MERKQYNATIWLLGSLAAIGPFSIDMYLPGFPAIAVDLSTDMAHVGLTLTSYFVGISVGQIAYGPLMDRFGRKKPLMLGLIVYIVAALGCALSPSVSVLITLRFFLALGGCVGMAGSRAVVRDLFSGREIARALSALVMVFGVAPIVAPTMGGLVVKTFGWRFIFVALAAIGVAVLVALSRFLRETKGEDTSISLHPKNVVVEYLRLFREPAFVTYAFVSAAAAGGFLAYISGSAFVYMKLFGFTETQFGWMYSANAVGLIAASQINRFWLRMLDSARILRIVAAIQFCLVAVLFALPLNEFIGTAGFIGLIFCYLFLFGFVNPNTMALALHPFTRNAGSASALIGCIQMVGGASASGLVSYLYNGTAMPMIWVMAGCTGVTLLVLGGSGLLMKGEPENLVADI</sequence>
<keyword evidence="6 8" id="KW-1133">Transmembrane helix</keyword>
<dbReference type="EMBL" id="JAAYEE010000058">
    <property type="protein sequence ID" value="NLW34493.1"/>
    <property type="molecule type" value="Genomic_DNA"/>
</dbReference>
<dbReference type="PROSITE" id="PS50850">
    <property type="entry name" value="MFS"/>
    <property type="match status" value="1"/>
</dbReference>
<dbReference type="FunFam" id="1.20.1720.10:FF:000005">
    <property type="entry name" value="Bcr/CflA family efflux transporter"/>
    <property type="match status" value="1"/>
</dbReference>
<dbReference type="CDD" id="cd17320">
    <property type="entry name" value="MFS_MdfA_MDR_like"/>
    <property type="match status" value="1"/>
</dbReference>
<dbReference type="Gene3D" id="1.20.1720.10">
    <property type="entry name" value="Multidrug resistance protein D"/>
    <property type="match status" value="1"/>
</dbReference>
<protein>
    <submittedName>
        <fullName evidence="10">Multidrug effflux MFS transporter</fullName>
    </submittedName>
</protein>
<name>A0A971M2B4_9BACT</name>
<feature type="transmembrane region" description="Helical" evidence="8">
    <location>
        <begin position="45"/>
        <end position="64"/>
    </location>
</feature>
<reference evidence="10" key="2">
    <citation type="submission" date="2020-01" db="EMBL/GenBank/DDBJ databases">
        <authorList>
            <person name="Campanaro S."/>
        </authorList>
    </citation>
    <scope>NUCLEOTIDE SEQUENCE</scope>
    <source>
        <strain evidence="10">AS06rmzACSIP_7</strain>
    </source>
</reference>
<dbReference type="Proteomes" id="UP000777265">
    <property type="component" value="Unassembled WGS sequence"/>
</dbReference>
<dbReference type="NCBIfam" id="TIGR00710">
    <property type="entry name" value="efflux_Bcr_CflA"/>
    <property type="match status" value="1"/>
</dbReference>
<evidence type="ECO:0000256" key="5">
    <source>
        <dbReference type="ARBA" id="ARBA00022692"/>
    </source>
</evidence>
<evidence type="ECO:0000256" key="6">
    <source>
        <dbReference type="ARBA" id="ARBA00022989"/>
    </source>
</evidence>
<feature type="transmembrane region" description="Helical" evidence="8">
    <location>
        <begin position="133"/>
        <end position="155"/>
    </location>
</feature>
<feature type="transmembrane region" description="Helical" evidence="8">
    <location>
        <begin position="370"/>
        <end position="392"/>
    </location>
</feature>
<dbReference type="GO" id="GO:0042910">
    <property type="term" value="F:xenobiotic transmembrane transporter activity"/>
    <property type="evidence" value="ECO:0007669"/>
    <property type="project" value="InterPro"/>
</dbReference>
<evidence type="ECO:0000256" key="3">
    <source>
        <dbReference type="ARBA" id="ARBA00022448"/>
    </source>
</evidence>
<dbReference type="AlphaFoldDB" id="A0A971M2B4"/>
<keyword evidence="3" id="KW-0813">Transport</keyword>
<dbReference type="GO" id="GO:0005886">
    <property type="term" value="C:plasma membrane"/>
    <property type="evidence" value="ECO:0007669"/>
    <property type="project" value="UniProtKB-SubCell"/>
</dbReference>
<comment type="similarity">
    <text evidence="2">Belongs to the major facilitator superfamily. Bcr/CmlA family.</text>
</comment>
<dbReference type="Pfam" id="PF07690">
    <property type="entry name" value="MFS_1"/>
    <property type="match status" value="1"/>
</dbReference>
<proteinExistence type="inferred from homology"/>
<keyword evidence="7 8" id="KW-0472">Membrane</keyword>
<feature type="transmembrane region" description="Helical" evidence="8">
    <location>
        <begin position="343"/>
        <end position="364"/>
    </location>
</feature>
<evidence type="ECO:0000256" key="2">
    <source>
        <dbReference type="ARBA" id="ARBA00006236"/>
    </source>
</evidence>
<evidence type="ECO:0000313" key="10">
    <source>
        <dbReference type="EMBL" id="NLW34493.1"/>
    </source>
</evidence>
<keyword evidence="4" id="KW-1003">Cell membrane</keyword>
<evidence type="ECO:0000256" key="7">
    <source>
        <dbReference type="ARBA" id="ARBA00023136"/>
    </source>
</evidence>
<feature type="transmembrane region" description="Helical" evidence="8">
    <location>
        <begin position="102"/>
        <end position="121"/>
    </location>
</feature>
<dbReference type="InterPro" id="IPR036259">
    <property type="entry name" value="MFS_trans_sf"/>
</dbReference>
<dbReference type="InterPro" id="IPR011701">
    <property type="entry name" value="MFS"/>
</dbReference>
<comment type="caution">
    <text evidence="10">The sequence shown here is derived from an EMBL/GenBank/DDBJ whole genome shotgun (WGS) entry which is preliminary data.</text>
</comment>
<reference evidence="10" key="1">
    <citation type="journal article" date="2020" name="Biotechnol. Biofuels">
        <title>New insights from the biogas microbiome by comprehensive genome-resolved metagenomics of nearly 1600 species originating from multiple anaerobic digesters.</title>
        <authorList>
            <person name="Campanaro S."/>
            <person name="Treu L."/>
            <person name="Rodriguez-R L.M."/>
            <person name="Kovalovszki A."/>
            <person name="Ziels R.M."/>
            <person name="Maus I."/>
            <person name="Zhu X."/>
            <person name="Kougias P.G."/>
            <person name="Basile A."/>
            <person name="Luo G."/>
            <person name="Schluter A."/>
            <person name="Konstantinidis K.T."/>
            <person name="Angelidaki I."/>
        </authorList>
    </citation>
    <scope>NUCLEOTIDE SEQUENCE</scope>
    <source>
        <strain evidence="10">AS06rmzACSIP_7</strain>
    </source>
</reference>
<feature type="transmembrane region" description="Helical" evidence="8">
    <location>
        <begin position="76"/>
        <end position="96"/>
    </location>
</feature>
<gene>
    <name evidence="10" type="ORF">GXY80_03275</name>
</gene>